<evidence type="ECO:0000313" key="11">
    <source>
        <dbReference type="EMBL" id="ALH24963.1"/>
    </source>
</evidence>
<evidence type="ECO:0000256" key="2">
    <source>
        <dbReference type="ARBA" id="ARBA00023125"/>
    </source>
</evidence>
<sequence length="372" mass="41670">MTTRNEVMQRLSSVRADVLLNFLTDDAIFQLASRYHESTTEADVLTPVSTAAASRATRQTKEASCDRAKRPLNAFMAFRSYYLKLFPDVQQKTASGFLTTLWHKDPFRNKWALIAKVYSFVRDQLGKDKVSLSYFMSLACPTMTIIEPAAYLNALGWCVQDDDAGSQKLFQDESSANLDQSSLLSAEYPSTEIELLSALVNIGYFPDHGADLVERMGSSHSGIMAPRAANCTPPVSYTKEKIDFINTIRSDPVQATKEILGDCYDETTIKLLGVKSHNVESVDSITHLSMQREYQAPRFFYDYSVSYVGMDFGGSNEPVMNLNNLPENETFDIDSPFDLDKILGQSQSEGERTSHLPPSPPHNPLDDFYFAF</sequence>
<evidence type="ECO:0000313" key="7">
    <source>
        <dbReference type="EMBL" id="ALH24951.1"/>
    </source>
</evidence>
<dbReference type="EMBL" id="KR004047">
    <property type="protein sequence ID" value="ALH24994.1"/>
    <property type="molecule type" value="Genomic_DNA"/>
</dbReference>
<dbReference type="Pfam" id="PF04769">
    <property type="entry name" value="MATalpha_HMGbox"/>
    <property type="match status" value="1"/>
</dbReference>
<protein>
    <submittedName>
        <fullName evidence="11">MAT1-1-1</fullName>
    </submittedName>
</protein>
<evidence type="ECO:0000256" key="5">
    <source>
        <dbReference type="RuleBase" id="RU003516"/>
    </source>
</evidence>
<evidence type="ECO:0000313" key="14">
    <source>
        <dbReference type="EMBL" id="ALH24994.1"/>
    </source>
</evidence>
<evidence type="ECO:0000313" key="12">
    <source>
        <dbReference type="EMBL" id="ALH24964.1"/>
    </source>
</evidence>
<dbReference type="EMBL" id="KR004019">
    <property type="protein sequence ID" value="ALH24966.1"/>
    <property type="molecule type" value="Genomic_DNA"/>
</dbReference>
<evidence type="ECO:0000313" key="15">
    <source>
        <dbReference type="EMBL" id="ALH25054.1"/>
    </source>
</evidence>
<evidence type="ECO:0000313" key="13">
    <source>
        <dbReference type="EMBL" id="ALH24966.1"/>
    </source>
</evidence>
<dbReference type="EMBL" id="KR004004">
    <property type="protein sequence ID" value="ALH24951.1"/>
    <property type="molecule type" value="Genomic_DNA"/>
</dbReference>
<evidence type="ECO:0000259" key="6">
    <source>
        <dbReference type="PROSITE" id="PS51325"/>
    </source>
</evidence>
<evidence type="ECO:0000256" key="1">
    <source>
        <dbReference type="ARBA" id="ARBA00023015"/>
    </source>
</evidence>
<dbReference type="GO" id="GO:0005634">
    <property type="term" value="C:nucleus"/>
    <property type="evidence" value="ECO:0007669"/>
    <property type="project" value="UniProtKB-SubCell"/>
</dbReference>
<comment type="subcellular location">
    <subcellularLocation>
        <location evidence="5">Nucleus</location>
    </subcellularLocation>
</comment>
<feature type="domain" description="Alpha box" evidence="6">
    <location>
        <begin position="67"/>
        <end position="122"/>
    </location>
</feature>
<dbReference type="EMBL" id="KR004006">
    <property type="protein sequence ID" value="ALH24953.1"/>
    <property type="molecule type" value="Genomic_DNA"/>
</dbReference>
<evidence type="ECO:0000313" key="10">
    <source>
        <dbReference type="EMBL" id="ALH24962.1"/>
    </source>
</evidence>
<dbReference type="EMBL" id="KR004005">
    <property type="protein sequence ID" value="ALH24952.1"/>
    <property type="molecule type" value="Genomic_DNA"/>
</dbReference>
<evidence type="ECO:0000313" key="8">
    <source>
        <dbReference type="EMBL" id="ALH24952.1"/>
    </source>
</evidence>
<keyword evidence="3 5" id="KW-0804">Transcription</keyword>
<keyword evidence="4 5" id="KW-0539">Nucleus</keyword>
<dbReference type="PROSITE" id="PS51325">
    <property type="entry name" value="ALPHA_BOX"/>
    <property type="match status" value="1"/>
</dbReference>
<dbReference type="EMBL" id="KR004107">
    <property type="protein sequence ID" value="ALH25054.1"/>
    <property type="molecule type" value="Genomic_DNA"/>
</dbReference>
<keyword evidence="2 5" id="KW-0238">DNA-binding</keyword>
<dbReference type="EMBL" id="KR004016">
    <property type="protein sequence ID" value="ALH24963.1"/>
    <property type="molecule type" value="Genomic_DNA"/>
</dbReference>
<accession>A0A0N7G845</accession>
<dbReference type="GO" id="GO:0045895">
    <property type="term" value="P:positive regulation of mating-type specific transcription, DNA-templated"/>
    <property type="evidence" value="ECO:0007669"/>
    <property type="project" value="InterPro"/>
</dbReference>
<evidence type="ECO:0000256" key="4">
    <source>
        <dbReference type="ARBA" id="ARBA00023242"/>
    </source>
</evidence>
<reference evidence="11" key="1">
    <citation type="journal article" date="2015" name="Wei Sheng Wu Xue Tong Bao">
        <title>Molecular evolution of three protein-coding genes in the Chinese caterpillar fungus Ophiocordyceps sinensis.</title>
        <authorList>
            <person name="Zhang S."/>
            <person name="Zhang Y.-J."/>
        </authorList>
    </citation>
    <scope>NUCLEOTIDE SEQUENCE</scope>
    <source>
        <strain evidence="7">GS09_229</strain>
        <strain evidence="8">GS09_281</strain>
        <strain evidence="15">GS09_311</strain>
        <strain evidence="9">GS10_1</strain>
        <strain evidence="10">QH09_164</strain>
        <strain evidence="11">QH09_173</strain>
        <strain evidence="12">QH09_201</strain>
        <strain evidence="13">QH09_210</strain>
        <strain evidence="14">SC09_87</strain>
    </source>
</reference>
<name>A0A0N7G845_9HYPO</name>
<dbReference type="AlphaFoldDB" id="A0A0N7G845"/>
<evidence type="ECO:0000313" key="9">
    <source>
        <dbReference type="EMBL" id="ALH24953.1"/>
    </source>
</evidence>
<dbReference type="InterPro" id="IPR006856">
    <property type="entry name" value="MATalpha_HMGbox"/>
</dbReference>
<dbReference type="GO" id="GO:0008301">
    <property type="term" value="F:DNA binding, bending"/>
    <property type="evidence" value="ECO:0007669"/>
    <property type="project" value="InterPro"/>
</dbReference>
<evidence type="ECO:0000256" key="3">
    <source>
        <dbReference type="ARBA" id="ARBA00023163"/>
    </source>
</evidence>
<gene>
    <name evidence="11" type="primary">MAT1-1-1</name>
</gene>
<comment type="similarity">
    <text evidence="5">Belongs to the MATALPHA1 family.</text>
</comment>
<dbReference type="EMBL" id="KR004015">
    <property type="protein sequence ID" value="ALH24962.1"/>
    <property type="molecule type" value="Genomic_DNA"/>
</dbReference>
<proteinExistence type="inferred from homology"/>
<dbReference type="EMBL" id="KR004017">
    <property type="protein sequence ID" value="ALH24964.1"/>
    <property type="molecule type" value="Genomic_DNA"/>
</dbReference>
<keyword evidence="1 5" id="KW-0805">Transcription regulation</keyword>
<organism evidence="11">
    <name type="scientific">Ophiocordyceps sinensis</name>
    <dbReference type="NCBI Taxonomy" id="72228"/>
    <lineage>
        <taxon>Eukaryota</taxon>
        <taxon>Fungi</taxon>
        <taxon>Dikarya</taxon>
        <taxon>Ascomycota</taxon>
        <taxon>Pezizomycotina</taxon>
        <taxon>Sordariomycetes</taxon>
        <taxon>Hypocreomycetidae</taxon>
        <taxon>Hypocreales</taxon>
        <taxon>Ophiocordycipitaceae</taxon>
        <taxon>Ophiocordyceps</taxon>
    </lineage>
</organism>